<dbReference type="OrthoDB" id="5407957at2759"/>
<feature type="domain" description="HAM1-like N-terminal" evidence="1">
    <location>
        <begin position="275"/>
        <end position="381"/>
    </location>
</feature>
<dbReference type="PANTHER" id="PTHR31138:SF1">
    <property type="entry name" value="PDZ DOMAIN-CONTAINING PROTEIN"/>
    <property type="match status" value="1"/>
</dbReference>
<evidence type="ECO:0000313" key="2">
    <source>
        <dbReference type="EMBL" id="RPD54449.1"/>
    </source>
</evidence>
<keyword evidence="3" id="KW-1185">Reference proteome</keyword>
<dbReference type="PANTHER" id="PTHR31138">
    <property type="entry name" value="CHROMOSOME 19, WHOLE GENOME SHOTGUN SEQUENCE"/>
    <property type="match status" value="1"/>
</dbReference>
<dbReference type="Pfam" id="PF19343">
    <property type="entry name" value="HAM1_N"/>
    <property type="match status" value="2"/>
</dbReference>
<sequence>MGLCFSCCRGDTADDHEPLLPQDHDDIRIPSYTNPIPPPRTQLDKLADVVAALYAGKLPSQEQVNRALRHALASDVLNSHLHGTNGGGSGEEELNEAGKEVLSLVRDALQAVLEFGMEKNDDDRIQDLVYQLRQITSMPVHADVAVEAAHEGNVDVDAIVQELPSQQEMTSDAAALVRSVYTLLYVLTTSAAFRLILSDILLVARETVADVAACVEVVAASVEKAAGDVGKTVRPGGGTIEDVKGKAAEASEKVSQEVSGEGILGQQLDELRQKTQQSPDELKAAVIHRLQEAVARAHSQPSFQSAIRTVLTLSRKYAAKVRVVASVASNAEAPTIEVTPLVWADPPLARALNDLKVFLQRVASGRSVDALLEALQVVVLDIVTGPVDALSESPNKTAMREWFSALARRAKPGSGRWEM</sequence>
<accession>A0A5C2RU00</accession>
<reference evidence="2" key="1">
    <citation type="journal article" date="2018" name="Genome Biol. Evol.">
        <title>Genomics and development of Lentinus tigrinus, a white-rot wood-decaying mushroom with dimorphic fruiting bodies.</title>
        <authorList>
            <person name="Wu B."/>
            <person name="Xu Z."/>
            <person name="Knudson A."/>
            <person name="Carlson A."/>
            <person name="Chen N."/>
            <person name="Kovaka S."/>
            <person name="LaButti K."/>
            <person name="Lipzen A."/>
            <person name="Pennachio C."/>
            <person name="Riley R."/>
            <person name="Schakwitz W."/>
            <person name="Umezawa K."/>
            <person name="Ohm R.A."/>
            <person name="Grigoriev I.V."/>
            <person name="Nagy L.G."/>
            <person name="Gibbons J."/>
            <person name="Hibbett D."/>
        </authorList>
    </citation>
    <scope>NUCLEOTIDE SEQUENCE [LARGE SCALE GENOMIC DNA]</scope>
    <source>
        <strain evidence="2">ALCF2SS1-6</strain>
    </source>
</reference>
<dbReference type="InterPro" id="IPR045967">
    <property type="entry name" value="HAM1-like_N"/>
</dbReference>
<dbReference type="EMBL" id="ML122306">
    <property type="protein sequence ID" value="RPD54449.1"/>
    <property type="molecule type" value="Genomic_DNA"/>
</dbReference>
<protein>
    <recommendedName>
        <fullName evidence="1">HAM1-like N-terminal domain-containing protein</fullName>
    </recommendedName>
</protein>
<dbReference type="STRING" id="1328759.A0A5C2RU00"/>
<dbReference type="Proteomes" id="UP000313359">
    <property type="component" value="Unassembled WGS sequence"/>
</dbReference>
<gene>
    <name evidence="2" type="ORF">L227DRAFT_657629</name>
</gene>
<evidence type="ECO:0000259" key="1">
    <source>
        <dbReference type="Pfam" id="PF19343"/>
    </source>
</evidence>
<name>A0A5C2RU00_9APHY</name>
<feature type="non-terminal residue" evidence="2">
    <location>
        <position position="419"/>
    </location>
</feature>
<organism evidence="2 3">
    <name type="scientific">Lentinus tigrinus ALCF2SS1-6</name>
    <dbReference type="NCBI Taxonomy" id="1328759"/>
    <lineage>
        <taxon>Eukaryota</taxon>
        <taxon>Fungi</taxon>
        <taxon>Dikarya</taxon>
        <taxon>Basidiomycota</taxon>
        <taxon>Agaricomycotina</taxon>
        <taxon>Agaricomycetes</taxon>
        <taxon>Polyporales</taxon>
        <taxon>Polyporaceae</taxon>
        <taxon>Lentinus</taxon>
    </lineage>
</organism>
<feature type="domain" description="HAM1-like N-terminal" evidence="1">
    <location>
        <begin position="48"/>
        <end position="215"/>
    </location>
</feature>
<dbReference type="AlphaFoldDB" id="A0A5C2RU00"/>
<evidence type="ECO:0000313" key="3">
    <source>
        <dbReference type="Proteomes" id="UP000313359"/>
    </source>
</evidence>
<proteinExistence type="predicted"/>